<organism evidence="2 3">
    <name type="scientific">Gymnopus androsaceus JB14</name>
    <dbReference type="NCBI Taxonomy" id="1447944"/>
    <lineage>
        <taxon>Eukaryota</taxon>
        <taxon>Fungi</taxon>
        <taxon>Dikarya</taxon>
        <taxon>Basidiomycota</taxon>
        <taxon>Agaricomycotina</taxon>
        <taxon>Agaricomycetes</taxon>
        <taxon>Agaricomycetidae</taxon>
        <taxon>Agaricales</taxon>
        <taxon>Marasmiineae</taxon>
        <taxon>Omphalotaceae</taxon>
        <taxon>Gymnopus</taxon>
    </lineage>
</organism>
<keyword evidence="3" id="KW-1185">Reference proteome</keyword>
<proteinExistence type="predicted"/>
<feature type="region of interest" description="Disordered" evidence="1">
    <location>
        <begin position="12"/>
        <end position="172"/>
    </location>
</feature>
<reference evidence="2" key="1">
    <citation type="journal article" date="2019" name="Environ. Microbiol.">
        <title>Fungal ecological strategies reflected in gene transcription - a case study of two litter decomposers.</title>
        <authorList>
            <person name="Barbi F."/>
            <person name="Kohler A."/>
            <person name="Barry K."/>
            <person name="Baskaran P."/>
            <person name="Daum C."/>
            <person name="Fauchery L."/>
            <person name="Ihrmark K."/>
            <person name="Kuo A."/>
            <person name="LaButti K."/>
            <person name="Lipzen A."/>
            <person name="Morin E."/>
            <person name="Grigoriev I.V."/>
            <person name="Henrissat B."/>
            <person name="Lindahl B."/>
            <person name="Martin F."/>
        </authorList>
    </citation>
    <scope>NUCLEOTIDE SEQUENCE</scope>
    <source>
        <strain evidence="2">JB14</strain>
    </source>
</reference>
<evidence type="ECO:0000313" key="2">
    <source>
        <dbReference type="EMBL" id="KAE9406817.1"/>
    </source>
</evidence>
<evidence type="ECO:0000256" key="1">
    <source>
        <dbReference type="SAM" id="MobiDB-lite"/>
    </source>
</evidence>
<dbReference type="Proteomes" id="UP000799118">
    <property type="component" value="Unassembled WGS sequence"/>
</dbReference>
<name>A0A6A4ICI0_9AGAR</name>
<feature type="compositionally biased region" description="Acidic residues" evidence="1">
    <location>
        <begin position="56"/>
        <end position="73"/>
    </location>
</feature>
<gene>
    <name evidence="2" type="ORF">BT96DRAFT_933756</name>
</gene>
<feature type="compositionally biased region" description="Basic and acidic residues" evidence="1">
    <location>
        <begin position="154"/>
        <end position="164"/>
    </location>
</feature>
<feature type="compositionally biased region" description="Polar residues" evidence="1">
    <location>
        <begin position="75"/>
        <end position="93"/>
    </location>
</feature>
<protein>
    <submittedName>
        <fullName evidence="2">Uncharacterized protein</fullName>
    </submittedName>
</protein>
<accession>A0A6A4ICI0</accession>
<feature type="compositionally biased region" description="Low complexity" evidence="1">
    <location>
        <begin position="23"/>
        <end position="32"/>
    </location>
</feature>
<feature type="compositionally biased region" description="Acidic residues" evidence="1">
    <location>
        <begin position="116"/>
        <end position="133"/>
    </location>
</feature>
<evidence type="ECO:0000313" key="3">
    <source>
        <dbReference type="Proteomes" id="UP000799118"/>
    </source>
</evidence>
<dbReference type="AlphaFoldDB" id="A0A6A4ICI0"/>
<dbReference type="EMBL" id="ML769399">
    <property type="protein sequence ID" value="KAE9406817.1"/>
    <property type="molecule type" value="Genomic_DNA"/>
</dbReference>
<sequence>MGRVLYSIQLAAESQGEERRSEAVAAERAISRNTTSSDARPALRHTLSEIRSTATTEEENGSELDDNEDEDESFGGSSRLTRTRSVQSINISSYHPPYYWRTPLRDLATGALIYPDSDEEEEEDEYYSSEEQEEGHLSSEEETEQEDEQCEADDSAKSREEEIIRLSGNYSA</sequence>
<feature type="compositionally biased region" description="Acidic residues" evidence="1">
    <location>
        <begin position="140"/>
        <end position="153"/>
    </location>
</feature>